<dbReference type="Gene3D" id="3.30.70.1290">
    <property type="entry name" value="Transposase IS200-like"/>
    <property type="match status" value="1"/>
</dbReference>
<dbReference type="PANTHER" id="PTHR33360">
    <property type="entry name" value="TRANSPOSASE FOR INSERTION SEQUENCE ELEMENT IS200"/>
    <property type="match status" value="1"/>
</dbReference>
<dbReference type="GO" id="GO:0006313">
    <property type="term" value="P:DNA transposition"/>
    <property type="evidence" value="ECO:0007669"/>
    <property type="project" value="InterPro"/>
</dbReference>
<dbReference type="SMART" id="SM01321">
    <property type="entry name" value="Y1_Tnp"/>
    <property type="match status" value="1"/>
</dbReference>
<organism evidence="2 3">
    <name type="scientific">Aeoliella straminimaris</name>
    <dbReference type="NCBI Taxonomy" id="2954799"/>
    <lineage>
        <taxon>Bacteria</taxon>
        <taxon>Pseudomonadati</taxon>
        <taxon>Planctomycetota</taxon>
        <taxon>Planctomycetia</taxon>
        <taxon>Pirellulales</taxon>
        <taxon>Lacipirellulaceae</taxon>
        <taxon>Aeoliella</taxon>
    </lineage>
</organism>
<keyword evidence="3" id="KW-1185">Reference proteome</keyword>
<feature type="domain" description="Transposase IS200-like" evidence="1">
    <location>
        <begin position="5"/>
        <end position="119"/>
    </location>
</feature>
<dbReference type="PANTHER" id="PTHR33360:SF2">
    <property type="entry name" value="TRANSPOSASE FOR INSERTION SEQUENCE ELEMENT IS200"/>
    <property type="match status" value="1"/>
</dbReference>
<dbReference type="AlphaFoldDB" id="A0A9X2FE16"/>
<comment type="caution">
    <text evidence="2">The sequence shown here is derived from an EMBL/GenBank/DDBJ whole genome shotgun (WGS) entry which is preliminary data.</text>
</comment>
<evidence type="ECO:0000313" key="3">
    <source>
        <dbReference type="Proteomes" id="UP001155241"/>
    </source>
</evidence>
<sequence>MASTFTCLDYHVVFSTKYRKPSIQEALRQELYQYLGGIVRAEHGCLREIGGMPDHLHLLVGIPPTIAVSDAIRVFKTNSSKWVNERGDQIGKFQWQPGFAAFTVSVSQREVVSQYVRNQQEHHRQRSFQEEFLGLLKRHQIEYDPKYVFEQEHVG</sequence>
<dbReference type="GO" id="GO:0004803">
    <property type="term" value="F:transposase activity"/>
    <property type="evidence" value="ECO:0007669"/>
    <property type="project" value="InterPro"/>
</dbReference>
<dbReference type="GO" id="GO:0003677">
    <property type="term" value="F:DNA binding"/>
    <property type="evidence" value="ECO:0007669"/>
    <property type="project" value="InterPro"/>
</dbReference>
<accession>A0A9X2FE16</accession>
<gene>
    <name evidence="2" type="primary">tnpA</name>
    <name evidence="2" type="ORF">NG895_09550</name>
</gene>
<dbReference type="InterPro" id="IPR036515">
    <property type="entry name" value="Transposase_17_sf"/>
</dbReference>
<evidence type="ECO:0000313" key="2">
    <source>
        <dbReference type="EMBL" id="MCO6044151.1"/>
    </source>
</evidence>
<evidence type="ECO:0000259" key="1">
    <source>
        <dbReference type="SMART" id="SM01321"/>
    </source>
</evidence>
<name>A0A9X2FE16_9BACT</name>
<dbReference type="EMBL" id="JAMXLR010000036">
    <property type="protein sequence ID" value="MCO6044151.1"/>
    <property type="molecule type" value="Genomic_DNA"/>
</dbReference>
<dbReference type="Pfam" id="PF01797">
    <property type="entry name" value="Y1_Tnp"/>
    <property type="match status" value="1"/>
</dbReference>
<protein>
    <submittedName>
        <fullName evidence="2">IS200/IS605 family transposase</fullName>
    </submittedName>
</protein>
<dbReference type="Proteomes" id="UP001155241">
    <property type="component" value="Unassembled WGS sequence"/>
</dbReference>
<reference evidence="2" key="1">
    <citation type="submission" date="2022-06" db="EMBL/GenBank/DDBJ databases">
        <title>Aeoliella straminimaris, a novel planctomycete from sediments.</title>
        <authorList>
            <person name="Vitorino I.R."/>
            <person name="Lage O.M."/>
        </authorList>
    </citation>
    <scope>NUCLEOTIDE SEQUENCE</scope>
    <source>
        <strain evidence="2">ICT_H6.2</strain>
    </source>
</reference>
<dbReference type="SUPFAM" id="SSF143422">
    <property type="entry name" value="Transposase IS200-like"/>
    <property type="match status" value="1"/>
</dbReference>
<dbReference type="RefSeq" id="WP_252852257.1">
    <property type="nucleotide sequence ID" value="NZ_JAMXLR010000036.1"/>
</dbReference>
<dbReference type="InterPro" id="IPR002686">
    <property type="entry name" value="Transposase_17"/>
</dbReference>
<dbReference type="NCBIfam" id="NF033573">
    <property type="entry name" value="transpos_IS200"/>
    <property type="match status" value="1"/>
</dbReference>
<proteinExistence type="predicted"/>